<dbReference type="GO" id="GO:0005576">
    <property type="term" value="C:extracellular region"/>
    <property type="evidence" value="ECO:0007669"/>
    <property type="project" value="UniProtKB-SubCell"/>
</dbReference>
<comment type="cofactor">
    <cofactor evidence="12">
        <name>Zn(2+)</name>
        <dbReference type="ChEBI" id="CHEBI:29105"/>
    </cofactor>
    <text evidence="12">Binds 2 Zn(2+) ions per subunit.</text>
</comment>
<dbReference type="CDD" id="cd00842">
    <property type="entry name" value="MPP_ASMase"/>
    <property type="match status" value="1"/>
</dbReference>
<feature type="binding site" evidence="12">
    <location>
        <position position="444"/>
    </location>
    <ligand>
        <name>Zn(2+)</name>
        <dbReference type="ChEBI" id="CHEBI:29105"/>
        <label>2</label>
    </ligand>
</feature>
<evidence type="ECO:0000256" key="14">
    <source>
        <dbReference type="SAM" id="SignalP"/>
    </source>
</evidence>
<keyword evidence="6" id="KW-0378">Hydrolase</keyword>
<feature type="domain" description="Saposin B-type" evidence="15">
    <location>
        <begin position="73"/>
        <end position="152"/>
    </location>
</feature>
<feature type="disulfide bond" evidence="13">
    <location>
        <begin position="108"/>
        <end position="119"/>
    </location>
</feature>
<gene>
    <name evidence="16" type="ORF">BaRGS_00030115</name>
</gene>
<dbReference type="GO" id="GO:0004767">
    <property type="term" value="F:sphingomyelin phosphodiesterase activity"/>
    <property type="evidence" value="ECO:0007669"/>
    <property type="project" value="UniProtKB-EC"/>
</dbReference>
<evidence type="ECO:0000259" key="15">
    <source>
        <dbReference type="PROSITE" id="PS50015"/>
    </source>
</evidence>
<dbReference type="GO" id="GO:0016798">
    <property type="term" value="F:hydrolase activity, acting on glycosyl bonds"/>
    <property type="evidence" value="ECO:0007669"/>
    <property type="project" value="UniProtKB-KW"/>
</dbReference>
<evidence type="ECO:0000256" key="7">
    <source>
        <dbReference type="ARBA" id="ARBA00022833"/>
    </source>
</evidence>
<evidence type="ECO:0000256" key="13">
    <source>
        <dbReference type="PIRSR" id="PIRSR000948-2"/>
    </source>
</evidence>
<dbReference type="SMART" id="SM00741">
    <property type="entry name" value="SapB"/>
    <property type="match status" value="1"/>
</dbReference>
<keyword evidence="3" id="KW-0964">Secreted</keyword>
<feature type="chain" id="PRO_5044773456" description="Saposin B-type domain-containing protein" evidence="14">
    <location>
        <begin position="25"/>
        <end position="458"/>
    </location>
</feature>
<evidence type="ECO:0000256" key="6">
    <source>
        <dbReference type="ARBA" id="ARBA00022801"/>
    </source>
</evidence>
<evidence type="ECO:0000256" key="9">
    <source>
        <dbReference type="ARBA" id="ARBA00023180"/>
    </source>
</evidence>
<comment type="caution">
    <text evidence="16">The sequence shown here is derived from an EMBL/GenBank/DDBJ whole genome shotgun (WGS) entry which is preliminary data.</text>
</comment>
<protein>
    <recommendedName>
        <fullName evidence="15">Saposin B-type domain-containing protein</fullName>
    </recommendedName>
</protein>
<dbReference type="PANTHER" id="PTHR10340">
    <property type="entry name" value="SPHINGOMYELIN PHOSPHODIESTERASE"/>
    <property type="match status" value="1"/>
</dbReference>
<evidence type="ECO:0000256" key="3">
    <source>
        <dbReference type="ARBA" id="ARBA00022525"/>
    </source>
</evidence>
<dbReference type="PROSITE" id="PS50015">
    <property type="entry name" value="SAP_B"/>
    <property type="match status" value="1"/>
</dbReference>
<feature type="binding site" evidence="12">
    <location>
        <position position="190"/>
    </location>
    <ligand>
        <name>Zn(2+)</name>
        <dbReference type="ChEBI" id="CHEBI:29105"/>
        <label>1</label>
    </ligand>
</feature>
<dbReference type="EMBL" id="JACVVK020000320">
    <property type="protein sequence ID" value="KAK7478652.1"/>
    <property type="molecule type" value="Genomic_DNA"/>
</dbReference>
<feature type="binding site" evidence="12">
    <location>
        <position position="303"/>
    </location>
    <ligand>
        <name>Zn(2+)</name>
        <dbReference type="ChEBI" id="CHEBI:29105"/>
        <label>2</label>
    </ligand>
</feature>
<feature type="disulfide bond" evidence="13">
    <location>
        <begin position="80"/>
        <end position="140"/>
    </location>
</feature>
<dbReference type="SUPFAM" id="SSF47862">
    <property type="entry name" value="Saposin"/>
    <property type="match status" value="1"/>
</dbReference>
<keyword evidence="17" id="KW-1185">Reference proteome</keyword>
<feature type="disulfide bond" evidence="13">
    <location>
        <begin position="370"/>
        <end position="418"/>
    </location>
</feature>
<evidence type="ECO:0000256" key="11">
    <source>
        <dbReference type="ARBA" id="ARBA00047268"/>
    </source>
</evidence>
<evidence type="ECO:0000313" key="17">
    <source>
        <dbReference type="Proteomes" id="UP001519460"/>
    </source>
</evidence>
<evidence type="ECO:0000313" key="16">
    <source>
        <dbReference type="EMBL" id="KAK7478652.1"/>
    </source>
</evidence>
<feature type="binding site" evidence="12">
    <location>
        <position position="446"/>
    </location>
    <ligand>
        <name>Zn(2+)</name>
        <dbReference type="ChEBI" id="CHEBI:29105"/>
        <label>1</label>
    </ligand>
</feature>
<keyword evidence="10" id="KW-0326">Glycosidase</keyword>
<organism evidence="16 17">
    <name type="scientific">Batillaria attramentaria</name>
    <dbReference type="NCBI Taxonomy" id="370345"/>
    <lineage>
        <taxon>Eukaryota</taxon>
        <taxon>Metazoa</taxon>
        <taxon>Spiralia</taxon>
        <taxon>Lophotrochozoa</taxon>
        <taxon>Mollusca</taxon>
        <taxon>Gastropoda</taxon>
        <taxon>Caenogastropoda</taxon>
        <taxon>Sorbeoconcha</taxon>
        <taxon>Cerithioidea</taxon>
        <taxon>Batillariidae</taxon>
        <taxon>Batillaria</taxon>
    </lineage>
</organism>
<feature type="disulfide bond" evidence="13">
    <location>
        <begin position="77"/>
        <end position="148"/>
    </location>
</feature>
<feature type="binding site" evidence="12">
    <location>
        <position position="263"/>
    </location>
    <ligand>
        <name>Zn(2+)</name>
        <dbReference type="ChEBI" id="CHEBI:29105"/>
        <label>1</label>
    </ligand>
</feature>
<keyword evidence="8 13" id="KW-1015">Disulfide bond</keyword>
<evidence type="ECO:0000256" key="2">
    <source>
        <dbReference type="ARBA" id="ARBA00008234"/>
    </source>
</evidence>
<dbReference type="InterPro" id="IPR029052">
    <property type="entry name" value="Metallo-depent_PP-like"/>
</dbReference>
<feature type="binding site" evidence="12">
    <location>
        <position position="192"/>
    </location>
    <ligand>
        <name>Zn(2+)</name>
        <dbReference type="ChEBI" id="CHEBI:29105"/>
        <label>1</label>
    </ligand>
</feature>
<reference evidence="16 17" key="1">
    <citation type="journal article" date="2023" name="Sci. Data">
        <title>Genome assembly of the Korean intertidal mud-creeper Batillaria attramentaria.</title>
        <authorList>
            <person name="Patra A.K."/>
            <person name="Ho P.T."/>
            <person name="Jun S."/>
            <person name="Lee S.J."/>
            <person name="Kim Y."/>
            <person name="Won Y.J."/>
        </authorList>
    </citation>
    <scope>NUCLEOTIDE SEQUENCE [LARGE SCALE GENOMIC DNA]</scope>
    <source>
        <strain evidence="16">Wonlab-2016</strain>
    </source>
</reference>
<dbReference type="InterPro" id="IPR008139">
    <property type="entry name" value="SaposinB_dom"/>
</dbReference>
<evidence type="ECO:0000256" key="8">
    <source>
        <dbReference type="ARBA" id="ARBA00023157"/>
    </source>
</evidence>
<proteinExistence type="inferred from homology"/>
<dbReference type="PIRSF" id="PIRSF000948">
    <property type="entry name" value="Sphingomy_PDE"/>
    <property type="match status" value="1"/>
</dbReference>
<dbReference type="InterPro" id="IPR011160">
    <property type="entry name" value="Sphingomy_PDE"/>
</dbReference>
<dbReference type="Gene3D" id="3.60.21.10">
    <property type="match status" value="1"/>
</dbReference>
<comment type="catalytic activity">
    <reaction evidence="11">
        <text>a sphingomyelin + H2O = phosphocholine + an N-acylsphing-4-enine + H(+)</text>
        <dbReference type="Rhea" id="RHEA:19253"/>
        <dbReference type="ChEBI" id="CHEBI:15377"/>
        <dbReference type="ChEBI" id="CHEBI:15378"/>
        <dbReference type="ChEBI" id="CHEBI:17636"/>
        <dbReference type="ChEBI" id="CHEBI:52639"/>
        <dbReference type="ChEBI" id="CHEBI:295975"/>
        <dbReference type="EC" id="3.1.4.12"/>
    </reaction>
    <physiologicalReaction direction="left-to-right" evidence="11">
        <dbReference type="Rhea" id="RHEA:19254"/>
    </physiologicalReaction>
</comment>
<feature type="signal peptide" evidence="14">
    <location>
        <begin position="1"/>
        <end position="24"/>
    </location>
</feature>
<evidence type="ECO:0000256" key="4">
    <source>
        <dbReference type="ARBA" id="ARBA00022723"/>
    </source>
</evidence>
<name>A0ABD0JVG1_9CAEN</name>
<feature type="disulfide bond" evidence="13">
    <location>
        <begin position="205"/>
        <end position="210"/>
    </location>
</feature>
<dbReference type="Pfam" id="PF00149">
    <property type="entry name" value="Metallophos"/>
    <property type="match status" value="1"/>
</dbReference>
<dbReference type="Proteomes" id="UP001519460">
    <property type="component" value="Unassembled WGS sequence"/>
</dbReference>
<dbReference type="PANTHER" id="PTHR10340:SF34">
    <property type="entry name" value="SPHINGOMYELIN PHOSPHODIESTERASE"/>
    <property type="match status" value="1"/>
</dbReference>
<dbReference type="FunFam" id="3.60.21.10:FF:000092">
    <property type="entry name" value="Sphingomyelin phosphodiesterase"/>
    <property type="match status" value="1"/>
</dbReference>
<accession>A0ABD0JVG1</accession>
<dbReference type="InterPro" id="IPR004843">
    <property type="entry name" value="Calcineurin-like_PHP"/>
</dbReference>
<keyword evidence="4 12" id="KW-0479">Metal-binding</keyword>
<evidence type="ECO:0000256" key="10">
    <source>
        <dbReference type="ARBA" id="ARBA00023295"/>
    </source>
</evidence>
<dbReference type="AlphaFoldDB" id="A0ABD0JVG1"/>
<dbReference type="InterPro" id="IPR041805">
    <property type="entry name" value="ASMase/PPN1_MPP"/>
</dbReference>
<comment type="similarity">
    <text evidence="2">Belongs to the acid sphingomyelinase family.</text>
</comment>
<feature type="disulfide bond" evidence="13">
    <location>
        <begin position="211"/>
        <end position="234"/>
    </location>
</feature>
<feature type="binding site" evidence="12">
    <location>
        <position position="263"/>
    </location>
    <ligand>
        <name>Zn(2+)</name>
        <dbReference type="ChEBI" id="CHEBI:29105"/>
        <label>2</label>
    </ligand>
</feature>
<dbReference type="InterPro" id="IPR011001">
    <property type="entry name" value="Saposin-like"/>
</dbReference>
<sequence length="458" mass="51122">MKQETVLSVAILTVATLLIHSASSKPLLFESAWREALRRNFVAAVEGLEHHSVVAVSPQASPLAAQAGSSRLRGLTCEVCKEVVSFAQYWSERGSTHEQIEKLATTTCIYLGIETERVCIGIDEVLTVFENLILSPDEVCGILVGSECGTPYDPLANWNISLPDTPKPPVIPHVLPKPGAPTLRVLHLTDIHLDSSYVPGSKADCGEPLCCRANDGKPDPGNSGAGQYGDYRDCDTPLWTLELLFSHLQAKQDEFDYILWTGDLPAHDIWNQTHSSQTELLQMLSTMLVKYFPNKPIFPSLGNHESAPVNSFPPRFVKGSQSISWLYDALADSWKAWLPEETMTTIRQGAYYTVSPYPGLRIVSINMNTCNNENWWLLLNMTDPYGQLAWLIQVLQKAEDNKEKVHIVGHIPPGITDCLKAWSHNYYKIVDRYESTITGQFFGHTHKDHYELMGCSRP</sequence>
<dbReference type="GO" id="GO:0046872">
    <property type="term" value="F:metal ion binding"/>
    <property type="evidence" value="ECO:0007669"/>
    <property type="project" value="UniProtKB-KW"/>
</dbReference>
<keyword evidence="7 12" id="KW-0862">Zinc</keyword>
<keyword evidence="5 14" id="KW-0732">Signal</keyword>
<keyword evidence="9" id="KW-0325">Glycoprotein</keyword>
<evidence type="ECO:0000256" key="12">
    <source>
        <dbReference type="PIRSR" id="PIRSR000948-1"/>
    </source>
</evidence>
<feature type="binding site" evidence="12">
    <location>
        <position position="410"/>
    </location>
    <ligand>
        <name>Zn(2+)</name>
        <dbReference type="ChEBI" id="CHEBI:29105"/>
        <label>2</label>
    </ligand>
</feature>
<evidence type="ECO:0000256" key="1">
    <source>
        <dbReference type="ARBA" id="ARBA00004613"/>
    </source>
</evidence>
<dbReference type="SUPFAM" id="SSF56300">
    <property type="entry name" value="Metallo-dependent phosphatases"/>
    <property type="match status" value="1"/>
</dbReference>
<evidence type="ECO:0000256" key="5">
    <source>
        <dbReference type="ARBA" id="ARBA00022729"/>
    </source>
</evidence>
<comment type="subcellular location">
    <subcellularLocation>
        <location evidence="1">Secreted</location>
    </subcellularLocation>
</comment>
<dbReference type="Gene3D" id="1.10.225.10">
    <property type="entry name" value="Saposin-like"/>
    <property type="match status" value="1"/>
</dbReference>